<reference evidence="1" key="1">
    <citation type="submission" date="2024-03" db="EMBL/GenBank/DDBJ databases">
        <title>Novel Streptomyces species of biotechnological and ecological value are a feature of Machair soil.</title>
        <authorList>
            <person name="Prole J.R."/>
            <person name="Goodfellow M."/>
            <person name="Allenby N."/>
            <person name="Ward A.C."/>
        </authorList>
    </citation>
    <scope>NUCLEOTIDE SEQUENCE</scope>
    <source>
        <strain evidence="1">MS2.AVA.5</strain>
    </source>
</reference>
<protein>
    <submittedName>
        <fullName evidence="1">IS4 family transposase</fullName>
    </submittedName>
</protein>
<accession>A0ACC6Q915</accession>
<name>A0ACC6Q915_9ACTN</name>
<evidence type="ECO:0000313" key="1">
    <source>
        <dbReference type="EMBL" id="MEJ8640029.1"/>
    </source>
</evidence>
<proteinExistence type="predicted"/>
<dbReference type="EMBL" id="JBBKAJ010000038">
    <property type="protein sequence ID" value="MEJ8640029.1"/>
    <property type="molecule type" value="Genomic_DNA"/>
</dbReference>
<comment type="caution">
    <text evidence="1">The sequence shown here is derived from an EMBL/GenBank/DDBJ whole genome shotgun (WGS) entry which is preliminary data.</text>
</comment>
<keyword evidence="2" id="KW-1185">Reference proteome</keyword>
<organism evidence="1 2">
    <name type="scientific">Streptomyces achmelvichensis</name>
    <dbReference type="NCBI Taxonomy" id="3134111"/>
    <lineage>
        <taxon>Bacteria</taxon>
        <taxon>Bacillati</taxon>
        <taxon>Actinomycetota</taxon>
        <taxon>Actinomycetes</taxon>
        <taxon>Kitasatosporales</taxon>
        <taxon>Streptomycetaceae</taxon>
        <taxon>Streptomyces</taxon>
    </lineage>
</organism>
<dbReference type="Proteomes" id="UP001377168">
    <property type="component" value="Unassembled WGS sequence"/>
</dbReference>
<evidence type="ECO:0000313" key="2">
    <source>
        <dbReference type="Proteomes" id="UP001377168"/>
    </source>
</evidence>
<sequence>MQEKSVIVRMIEVAGGVYAPGHVGELTQIVDFALVDAVLEETGTREKRLRLLPSRVVVYFVLALSLFEHDSYRTVWGKLVAGLEGLALVRPSVSSLSRARRRIGVAPLRRLFETLAGPVAARGQAGAFYRGLRTVAVDGTLLHVPDDEAITWRYPKRVGEKMEFGYPLLRLVVLVECGTRAVLAAAFGPESEGELPYARRLLGALDHSMLLLADAGFDATTFLHAIHARGAQFLVRSSARRLPHPLPAPGRRLLPGPARLRRPAHPADRAGHRGPGHHHPGRRHHPP</sequence>
<gene>
    <name evidence="1" type="ORF">WKI67_42790</name>
</gene>